<comment type="caution">
    <text evidence="2">The sequence shown here is derived from an EMBL/GenBank/DDBJ whole genome shotgun (WGS) entry which is preliminary data.</text>
</comment>
<feature type="compositionally biased region" description="Low complexity" evidence="1">
    <location>
        <begin position="397"/>
        <end position="407"/>
    </location>
</feature>
<dbReference type="STRING" id="2316362.A0A4Q2D985"/>
<feature type="compositionally biased region" description="Basic and acidic residues" evidence="1">
    <location>
        <begin position="275"/>
        <end position="289"/>
    </location>
</feature>
<feature type="compositionally biased region" description="Low complexity" evidence="1">
    <location>
        <begin position="292"/>
        <end position="305"/>
    </location>
</feature>
<feature type="region of interest" description="Disordered" evidence="1">
    <location>
        <begin position="341"/>
        <end position="418"/>
    </location>
</feature>
<proteinExistence type="predicted"/>
<name>A0A4Q2D985_9AGAR</name>
<dbReference type="OrthoDB" id="2994818at2759"/>
<keyword evidence="3" id="KW-1185">Reference proteome</keyword>
<organism evidence="2 3">
    <name type="scientific">Candolleomyces aberdarensis</name>
    <dbReference type="NCBI Taxonomy" id="2316362"/>
    <lineage>
        <taxon>Eukaryota</taxon>
        <taxon>Fungi</taxon>
        <taxon>Dikarya</taxon>
        <taxon>Basidiomycota</taxon>
        <taxon>Agaricomycotina</taxon>
        <taxon>Agaricomycetes</taxon>
        <taxon>Agaricomycetidae</taxon>
        <taxon>Agaricales</taxon>
        <taxon>Agaricineae</taxon>
        <taxon>Psathyrellaceae</taxon>
        <taxon>Candolleomyces</taxon>
    </lineage>
</organism>
<feature type="region of interest" description="Disordered" evidence="1">
    <location>
        <begin position="210"/>
        <end position="308"/>
    </location>
</feature>
<evidence type="ECO:0008006" key="4">
    <source>
        <dbReference type="Google" id="ProtNLM"/>
    </source>
</evidence>
<accession>A0A4Q2D985</accession>
<protein>
    <recommendedName>
        <fullName evidence="4">NYN domain-containing protein</fullName>
    </recommendedName>
</protein>
<feature type="region of interest" description="Disordered" evidence="1">
    <location>
        <begin position="154"/>
        <end position="190"/>
    </location>
</feature>
<sequence length="636" mass="67379">MNEPPSVSILWDAAAEPAPGLCGFEVVEAIRSAARPLGFVKGFKLYADIAGFDSFSHDFRFQVQCSGVTLVDTASSGRLGSATKMILVDSFIHALDNPSSCILILTVDPDICYGVSLLRLRGFRVFILSPSESHPSLGHFSMEGSGDNSMLLSERQVQQTAQRPQVSGHGRRASLRVPVQGSGNTGELSEQDILPTPTIQAFREQFAANSSLRTSSIPMTRPSIPSTSRSMTVSPHSRSSSSADQIFRTPKATVETDDEDDGDYITLTPPKQRKEKTPTRNGRSDDTPEPRSGSLSSNSNSSGFSIIPPTLSTELMHKDTPLTSNEKSASTSANVPFLINEPKASVGPASPDRPSPFTQPPPDIPAETSNSVSAARSEERQDLGLTIPLTHPEVKQPTPRRSTFPSFFSPPPLSPDRTPLVPISNLPASRPATAAPSLDTLRTTLSNNSKAATPMVPKPPLSSGTLLAQAQQTPKPASAPPSASITNPFTPPKAPAVKVIPPVAPPPKAPTLPVPGPSTVPKPIVPVAPTRAAGTTPQPTASASGSAATSPAPPPPIAPHFAVLVQHLKTLRDKGQNSVDRSSLGMMLPKLQSDVYVQAQVSQFNKPFRKYCDAAEKAGIVVPRGFNALSLHPAYH</sequence>
<feature type="region of interest" description="Disordered" evidence="1">
    <location>
        <begin position="529"/>
        <end position="559"/>
    </location>
</feature>
<evidence type="ECO:0000256" key="1">
    <source>
        <dbReference type="SAM" id="MobiDB-lite"/>
    </source>
</evidence>
<feature type="compositionally biased region" description="Pro residues" evidence="1">
    <location>
        <begin position="351"/>
        <end position="364"/>
    </location>
</feature>
<dbReference type="CDD" id="cd10910">
    <property type="entry name" value="PIN_limkain_b1_N_like"/>
    <property type="match status" value="1"/>
</dbReference>
<feature type="compositionally biased region" description="Low complexity" evidence="1">
    <location>
        <begin position="535"/>
        <end position="550"/>
    </location>
</feature>
<gene>
    <name evidence="2" type="ORF">EST38_g9982</name>
</gene>
<feature type="compositionally biased region" description="Polar residues" evidence="1">
    <location>
        <begin position="154"/>
        <end position="165"/>
    </location>
</feature>
<dbReference type="AlphaFoldDB" id="A0A4Q2D985"/>
<evidence type="ECO:0000313" key="2">
    <source>
        <dbReference type="EMBL" id="RXW15869.1"/>
    </source>
</evidence>
<reference evidence="2 3" key="1">
    <citation type="submission" date="2019-01" db="EMBL/GenBank/DDBJ databases">
        <title>Draft genome sequence of Psathyrella aberdarensis IHI B618.</title>
        <authorList>
            <person name="Buettner E."/>
            <person name="Kellner H."/>
        </authorList>
    </citation>
    <scope>NUCLEOTIDE SEQUENCE [LARGE SCALE GENOMIC DNA]</scope>
    <source>
        <strain evidence="2 3">IHI B618</strain>
    </source>
</reference>
<dbReference type="Proteomes" id="UP000290288">
    <property type="component" value="Unassembled WGS sequence"/>
</dbReference>
<evidence type="ECO:0000313" key="3">
    <source>
        <dbReference type="Proteomes" id="UP000290288"/>
    </source>
</evidence>
<feature type="compositionally biased region" description="Polar residues" evidence="1">
    <location>
        <begin position="210"/>
        <end position="244"/>
    </location>
</feature>
<dbReference type="EMBL" id="SDEE01000500">
    <property type="protein sequence ID" value="RXW15869.1"/>
    <property type="molecule type" value="Genomic_DNA"/>
</dbReference>